<gene>
    <name evidence="1" type="ORF">ACEZDE_19205</name>
</gene>
<evidence type="ECO:0000313" key="2">
    <source>
        <dbReference type="Proteomes" id="UP001592531"/>
    </source>
</evidence>
<reference evidence="1 2" key="1">
    <citation type="submission" date="2024-09" db="EMBL/GenBank/DDBJ databases">
        <authorList>
            <person name="Lee S.D."/>
        </authorList>
    </citation>
    <scope>NUCLEOTIDE SEQUENCE [LARGE SCALE GENOMIC DNA]</scope>
    <source>
        <strain evidence="1 2">N8-3</strain>
    </source>
</reference>
<evidence type="ECO:0000313" key="1">
    <source>
        <dbReference type="EMBL" id="MFC1418744.1"/>
    </source>
</evidence>
<protein>
    <submittedName>
        <fullName evidence="1">Uncharacterized protein</fullName>
    </submittedName>
</protein>
<name>A0ABV6VYB1_9ACTN</name>
<organism evidence="1 2">
    <name type="scientific">Streptacidiphilus cavernicola</name>
    <dbReference type="NCBI Taxonomy" id="3342716"/>
    <lineage>
        <taxon>Bacteria</taxon>
        <taxon>Bacillati</taxon>
        <taxon>Actinomycetota</taxon>
        <taxon>Actinomycetes</taxon>
        <taxon>Kitasatosporales</taxon>
        <taxon>Streptomycetaceae</taxon>
        <taxon>Streptacidiphilus</taxon>
    </lineage>
</organism>
<accession>A0ABV6VYB1</accession>
<keyword evidence="2" id="KW-1185">Reference proteome</keyword>
<sequence length="384" mass="40237">MPGKCGCGQLLCSCVIKTEDPLQISGNGTPDTPYLIKLSHDGKTDCAAVVACVGDVGLGDFLVYDKGTNKISVGYKGATGCNAVADCVSEHLGHGLAYDRASRVITTVTDCPATMQCVEDNLASLLDISDPGGNALQVAPGGKLLVKPAESGSPWDCNLTLQCLSTHTDGTLQVTGAGDAAKVGIKPRPDSGLLLDGQGVGILVDPASCLTVTEAGLGQSSFRSKSQHTGGKWTGPAPWRDTVVATEGAQAGRWKTMDGSHAIRYCHDYIWIQGWMSRTAASLTAHANGDITDEPLFVLQDPYLPDALNLSLMFHCSKIPNLWAHGYLGANNLVYVAAFAPGYLMEQGQAIQFQVGYPAKGTFTTAAPGSAVPYPGPYDTELED</sequence>
<dbReference type="Proteomes" id="UP001592531">
    <property type="component" value="Unassembled WGS sequence"/>
</dbReference>
<proteinExistence type="predicted"/>
<comment type="caution">
    <text evidence="1">The sequence shown here is derived from an EMBL/GenBank/DDBJ whole genome shotgun (WGS) entry which is preliminary data.</text>
</comment>
<dbReference type="EMBL" id="JBHFAB010000013">
    <property type="protein sequence ID" value="MFC1418744.1"/>
    <property type="molecule type" value="Genomic_DNA"/>
</dbReference>
<dbReference type="RefSeq" id="WP_380537540.1">
    <property type="nucleotide sequence ID" value="NZ_JBHFAB010000013.1"/>
</dbReference>